<reference evidence="1 2" key="1">
    <citation type="submission" date="2021-01" db="EMBL/GenBank/DDBJ databases">
        <title>Belnapia mucosa sp. nov. and Belnapia arida sp. nov., isolated from the Tabernas Desert (Almeria, Spain).</title>
        <authorList>
            <person name="Molina-Menor E."/>
            <person name="Vidal-Verdu A."/>
            <person name="Calonge A."/>
            <person name="Satari L."/>
            <person name="Pereto J."/>
            <person name="Porcar M."/>
        </authorList>
    </citation>
    <scope>NUCLEOTIDE SEQUENCE [LARGE SCALE GENOMIC DNA]</scope>
    <source>
        <strain evidence="1 2">T18</strain>
    </source>
</reference>
<comment type="caution">
    <text evidence="1">The sequence shown here is derived from an EMBL/GenBank/DDBJ whole genome shotgun (WGS) entry which is preliminary data.</text>
</comment>
<dbReference type="Proteomes" id="UP000660885">
    <property type="component" value="Unassembled WGS sequence"/>
</dbReference>
<dbReference type="RefSeq" id="WP_202835271.1">
    <property type="nucleotide sequence ID" value="NZ_JAETWB010000046.1"/>
</dbReference>
<sequence length="76" mass="8307">MAMLLRRMRAYLRDPYDYATSRIVGEAAFETCLDRAGILGARIAELGGAAPAGPLEHERTRGLILEGLMAGRRMAD</sequence>
<dbReference type="EMBL" id="JAETWB010000046">
    <property type="protein sequence ID" value="MBL6082058.1"/>
    <property type="molecule type" value="Genomic_DNA"/>
</dbReference>
<accession>A0ABS1UBJ3</accession>
<protein>
    <submittedName>
        <fullName evidence="1">Uncharacterized protein</fullName>
    </submittedName>
</protein>
<organism evidence="1 2">
    <name type="scientific">Belnapia arida</name>
    <dbReference type="NCBI Taxonomy" id="2804533"/>
    <lineage>
        <taxon>Bacteria</taxon>
        <taxon>Pseudomonadati</taxon>
        <taxon>Pseudomonadota</taxon>
        <taxon>Alphaproteobacteria</taxon>
        <taxon>Acetobacterales</taxon>
        <taxon>Roseomonadaceae</taxon>
        <taxon>Belnapia</taxon>
    </lineage>
</organism>
<evidence type="ECO:0000313" key="1">
    <source>
        <dbReference type="EMBL" id="MBL6082058.1"/>
    </source>
</evidence>
<gene>
    <name evidence="1" type="ORF">JMJ56_29200</name>
</gene>
<evidence type="ECO:0000313" key="2">
    <source>
        <dbReference type="Proteomes" id="UP000660885"/>
    </source>
</evidence>
<proteinExistence type="predicted"/>
<name>A0ABS1UBJ3_9PROT</name>
<keyword evidence="2" id="KW-1185">Reference proteome</keyword>